<reference evidence="5" key="1">
    <citation type="journal article" date="2019" name="Int. J. Syst. Evol. Microbiol.">
        <title>The Global Catalogue of Microorganisms (GCM) 10K type strain sequencing project: providing services to taxonomists for standard genome sequencing and annotation.</title>
        <authorList>
            <consortium name="The Broad Institute Genomics Platform"/>
            <consortium name="The Broad Institute Genome Sequencing Center for Infectious Disease"/>
            <person name="Wu L."/>
            <person name="Ma J."/>
        </authorList>
    </citation>
    <scope>NUCLEOTIDE SEQUENCE [LARGE SCALE GENOMIC DNA]</scope>
    <source>
        <strain evidence="5">JCM 11813</strain>
    </source>
</reference>
<dbReference type="SUPFAM" id="SSF49493">
    <property type="entry name" value="HSP40/DnaJ peptide-binding domain"/>
    <property type="match status" value="2"/>
</dbReference>
<feature type="region of interest" description="Disordered" evidence="2">
    <location>
        <begin position="77"/>
        <end position="109"/>
    </location>
</feature>
<keyword evidence="5" id="KW-1185">Reference proteome</keyword>
<dbReference type="EMBL" id="BAAAJE010000002">
    <property type="protein sequence ID" value="GAA1129563.1"/>
    <property type="molecule type" value="Genomic_DNA"/>
</dbReference>
<dbReference type="SMART" id="SM00271">
    <property type="entry name" value="DnaJ"/>
    <property type="match status" value="1"/>
</dbReference>
<evidence type="ECO:0000256" key="1">
    <source>
        <dbReference type="ARBA" id="ARBA00023186"/>
    </source>
</evidence>
<dbReference type="Gene3D" id="2.60.260.20">
    <property type="entry name" value="Urease metallochaperone UreE, N-terminal domain"/>
    <property type="match status" value="2"/>
</dbReference>
<sequence>MPDAEDFYAELGVPRSASQDEIQRAYRKLARKYHPDVNKDPDAEARFKRISQAYDVLSDPDTRGKYDRYGPDFRRVVETGGAAGGAPGSGAGGWPGGGRSGPGWGGGAAGGDAGGWQVYGDDLGGVDIEDLFGGMFSGRRGGFGGRVPGADQEVEITVSVEDAYHGTKRQLQLSSAEGVKTIDVTVPAGVTDGQRIRLGGQGGAGSGGAPAGDLYLVVRLAPHHRYRVSGRDLTVDLPLTPPEAALGAEVEVLTPGGAVTVKVPHGTSSGGKLRLKGRGLPGRGKNPAGDLFAQASIKVPRHLSDEERDLYERLNQISTFDPRGDRPARASGSRSSTRKERS</sequence>
<gene>
    <name evidence="4" type="ORF">GCM10009606_06770</name>
</gene>
<dbReference type="InterPro" id="IPR036869">
    <property type="entry name" value="J_dom_sf"/>
</dbReference>
<dbReference type="PROSITE" id="PS00636">
    <property type="entry name" value="DNAJ_1"/>
    <property type="match status" value="1"/>
</dbReference>
<evidence type="ECO:0000313" key="4">
    <source>
        <dbReference type="EMBL" id="GAA1129563.1"/>
    </source>
</evidence>
<name>A0ABP4EVX3_9ACTN</name>
<dbReference type="Pfam" id="PF00226">
    <property type="entry name" value="DnaJ"/>
    <property type="match status" value="1"/>
</dbReference>
<feature type="region of interest" description="Disordered" evidence="2">
    <location>
        <begin position="262"/>
        <end position="291"/>
    </location>
</feature>
<dbReference type="SUPFAM" id="SSF46565">
    <property type="entry name" value="Chaperone J-domain"/>
    <property type="match status" value="1"/>
</dbReference>
<dbReference type="InterPro" id="IPR001623">
    <property type="entry name" value="DnaJ_domain"/>
</dbReference>
<dbReference type="PANTHER" id="PTHR43096">
    <property type="entry name" value="DNAJ HOMOLOG 1, MITOCHONDRIAL-RELATED"/>
    <property type="match status" value="1"/>
</dbReference>
<dbReference type="PROSITE" id="PS50076">
    <property type="entry name" value="DNAJ_2"/>
    <property type="match status" value="1"/>
</dbReference>
<dbReference type="InterPro" id="IPR008971">
    <property type="entry name" value="HSP40/DnaJ_pept-bd"/>
</dbReference>
<dbReference type="RefSeq" id="WP_343905663.1">
    <property type="nucleotide sequence ID" value="NZ_BAAAJE010000002.1"/>
</dbReference>
<dbReference type="InterPro" id="IPR002939">
    <property type="entry name" value="DnaJ_C"/>
</dbReference>
<comment type="caution">
    <text evidence="4">The sequence shown here is derived from an EMBL/GenBank/DDBJ whole genome shotgun (WGS) entry which is preliminary data.</text>
</comment>
<dbReference type="CDD" id="cd10747">
    <property type="entry name" value="DnaJ_C"/>
    <property type="match status" value="1"/>
</dbReference>
<feature type="region of interest" description="Disordered" evidence="2">
    <location>
        <begin position="314"/>
        <end position="342"/>
    </location>
</feature>
<dbReference type="InterPro" id="IPR018253">
    <property type="entry name" value="DnaJ_domain_CS"/>
</dbReference>
<evidence type="ECO:0000313" key="5">
    <source>
        <dbReference type="Proteomes" id="UP001499979"/>
    </source>
</evidence>
<organism evidence="4 5">
    <name type="scientific">Nocardioides aquiterrae</name>
    <dbReference type="NCBI Taxonomy" id="203799"/>
    <lineage>
        <taxon>Bacteria</taxon>
        <taxon>Bacillati</taxon>
        <taxon>Actinomycetota</taxon>
        <taxon>Actinomycetes</taxon>
        <taxon>Propionibacteriales</taxon>
        <taxon>Nocardioidaceae</taxon>
        <taxon>Nocardioides</taxon>
    </lineage>
</organism>
<protein>
    <submittedName>
        <fullName evidence="4">J domain-containing protein</fullName>
    </submittedName>
</protein>
<dbReference type="CDD" id="cd06257">
    <property type="entry name" value="DnaJ"/>
    <property type="match status" value="1"/>
</dbReference>
<dbReference type="Pfam" id="PF01556">
    <property type="entry name" value="DnaJ_C"/>
    <property type="match status" value="1"/>
</dbReference>
<feature type="domain" description="J" evidence="3">
    <location>
        <begin position="6"/>
        <end position="70"/>
    </location>
</feature>
<dbReference type="Proteomes" id="UP001499979">
    <property type="component" value="Unassembled WGS sequence"/>
</dbReference>
<dbReference type="PANTHER" id="PTHR43096:SF52">
    <property type="entry name" value="DNAJ HOMOLOG 1, MITOCHONDRIAL-RELATED"/>
    <property type="match status" value="1"/>
</dbReference>
<dbReference type="Gene3D" id="1.10.287.110">
    <property type="entry name" value="DnaJ domain"/>
    <property type="match status" value="1"/>
</dbReference>
<proteinExistence type="predicted"/>
<keyword evidence="1" id="KW-0143">Chaperone</keyword>
<evidence type="ECO:0000259" key="3">
    <source>
        <dbReference type="PROSITE" id="PS50076"/>
    </source>
</evidence>
<feature type="compositionally biased region" description="Gly residues" evidence="2">
    <location>
        <begin position="81"/>
        <end position="109"/>
    </location>
</feature>
<accession>A0ABP4EVX3</accession>
<evidence type="ECO:0000256" key="2">
    <source>
        <dbReference type="SAM" id="MobiDB-lite"/>
    </source>
</evidence>
<dbReference type="PRINTS" id="PR00625">
    <property type="entry name" value="JDOMAIN"/>
</dbReference>